<organism evidence="2">
    <name type="scientific">Alexandrium andersonii</name>
    <dbReference type="NCBI Taxonomy" id="327968"/>
    <lineage>
        <taxon>Eukaryota</taxon>
        <taxon>Sar</taxon>
        <taxon>Alveolata</taxon>
        <taxon>Dinophyceae</taxon>
        <taxon>Gonyaulacales</taxon>
        <taxon>Pyrocystaceae</taxon>
        <taxon>Alexandrium</taxon>
    </lineage>
</organism>
<sequence>MAGFGGHSFLLFLALSAATSDAVRAVEEVKGRELEEEKHNVTQIQAHGVAHNMTAVLVPGVDFCCCCVLTSRQPWFAWYNGYNFECSTGYYETNVCWGGDYGPFNATTNRGLKEVNGLMIKCLGTAMFSREGRGVECNDKYPRGRTAEVAVEV</sequence>
<dbReference type="AlphaFoldDB" id="A0A7S2G3W3"/>
<name>A0A7S2G3W3_9DINO</name>
<feature type="chain" id="PRO_5030902209" description="Cellulase" evidence="1">
    <location>
        <begin position="26"/>
        <end position="153"/>
    </location>
</feature>
<reference evidence="2" key="1">
    <citation type="submission" date="2021-01" db="EMBL/GenBank/DDBJ databases">
        <authorList>
            <person name="Corre E."/>
            <person name="Pelletier E."/>
            <person name="Niang G."/>
            <person name="Scheremetjew M."/>
            <person name="Finn R."/>
            <person name="Kale V."/>
            <person name="Holt S."/>
            <person name="Cochrane G."/>
            <person name="Meng A."/>
            <person name="Brown T."/>
            <person name="Cohen L."/>
        </authorList>
    </citation>
    <scope>NUCLEOTIDE SEQUENCE</scope>
    <source>
        <strain evidence="2">CCMP2222</strain>
    </source>
</reference>
<protein>
    <recommendedName>
        <fullName evidence="3">Cellulase</fullName>
    </recommendedName>
</protein>
<accession>A0A7S2G3W3</accession>
<evidence type="ECO:0000313" key="2">
    <source>
        <dbReference type="EMBL" id="CAD9426825.1"/>
    </source>
</evidence>
<evidence type="ECO:0008006" key="3">
    <source>
        <dbReference type="Google" id="ProtNLM"/>
    </source>
</evidence>
<dbReference type="EMBL" id="HBGQ01037329">
    <property type="protein sequence ID" value="CAD9426825.1"/>
    <property type="molecule type" value="Transcribed_RNA"/>
</dbReference>
<gene>
    <name evidence="2" type="ORF">AAND1436_LOCUS18379</name>
</gene>
<evidence type="ECO:0000256" key="1">
    <source>
        <dbReference type="SAM" id="SignalP"/>
    </source>
</evidence>
<keyword evidence="1" id="KW-0732">Signal</keyword>
<proteinExistence type="predicted"/>
<feature type="signal peptide" evidence="1">
    <location>
        <begin position="1"/>
        <end position="25"/>
    </location>
</feature>